<dbReference type="OrthoDB" id="2506837at2759"/>
<sequence>MTRWTKKTACDSFNIALLPNASESLHGIQHPDEKRGDRCFTEKYWDRLILPYDISHEIHQEEELKGLNGQVSDKSEEISSDD</sequence>
<protein>
    <submittedName>
        <fullName evidence="2">Uncharacterized protein</fullName>
    </submittedName>
</protein>
<organism evidence="2 3">
    <name type="scientific">Austropuccinia psidii MF-1</name>
    <dbReference type="NCBI Taxonomy" id="1389203"/>
    <lineage>
        <taxon>Eukaryota</taxon>
        <taxon>Fungi</taxon>
        <taxon>Dikarya</taxon>
        <taxon>Basidiomycota</taxon>
        <taxon>Pucciniomycotina</taxon>
        <taxon>Pucciniomycetes</taxon>
        <taxon>Pucciniales</taxon>
        <taxon>Sphaerophragmiaceae</taxon>
        <taxon>Austropuccinia</taxon>
    </lineage>
</organism>
<dbReference type="Proteomes" id="UP000765509">
    <property type="component" value="Unassembled WGS sequence"/>
</dbReference>
<dbReference type="EMBL" id="AVOT02046754">
    <property type="protein sequence ID" value="MBW0542055.1"/>
    <property type="molecule type" value="Genomic_DNA"/>
</dbReference>
<comment type="caution">
    <text evidence="2">The sequence shown here is derived from an EMBL/GenBank/DDBJ whole genome shotgun (WGS) entry which is preliminary data.</text>
</comment>
<feature type="region of interest" description="Disordered" evidence="1">
    <location>
        <begin position="62"/>
        <end position="82"/>
    </location>
</feature>
<reference evidence="2" key="1">
    <citation type="submission" date="2021-03" db="EMBL/GenBank/DDBJ databases">
        <title>Draft genome sequence of rust myrtle Austropuccinia psidii MF-1, a brazilian biotype.</title>
        <authorList>
            <person name="Quecine M.C."/>
            <person name="Pachon D.M.R."/>
            <person name="Bonatelli M.L."/>
            <person name="Correr F.H."/>
            <person name="Franceschini L.M."/>
            <person name="Leite T.F."/>
            <person name="Margarido G.R.A."/>
            <person name="Almeida C.A."/>
            <person name="Ferrarezi J.A."/>
            <person name="Labate C.A."/>
        </authorList>
    </citation>
    <scope>NUCLEOTIDE SEQUENCE</scope>
    <source>
        <strain evidence="2">MF-1</strain>
    </source>
</reference>
<evidence type="ECO:0000313" key="3">
    <source>
        <dbReference type="Proteomes" id="UP000765509"/>
    </source>
</evidence>
<accession>A0A9Q3FJN3</accession>
<evidence type="ECO:0000256" key="1">
    <source>
        <dbReference type="SAM" id="MobiDB-lite"/>
    </source>
</evidence>
<gene>
    <name evidence="2" type="ORF">O181_081770</name>
</gene>
<proteinExistence type="predicted"/>
<evidence type="ECO:0000313" key="2">
    <source>
        <dbReference type="EMBL" id="MBW0542055.1"/>
    </source>
</evidence>
<keyword evidence="3" id="KW-1185">Reference proteome</keyword>
<feature type="compositionally biased region" description="Basic and acidic residues" evidence="1">
    <location>
        <begin position="73"/>
        <end position="82"/>
    </location>
</feature>
<name>A0A9Q3FJN3_9BASI</name>
<dbReference type="AlphaFoldDB" id="A0A9Q3FJN3"/>